<keyword evidence="1" id="KW-1133">Transmembrane helix</keyword>
<feature type="transmembrane region" description="Helical" evidence="1">
    <location>
        <begin position="12"/>
        <end position="31"/>
    </location>
</feature>
<reference evidence="2 3" key="1">
    <citation type="submission" date="2019-02" db="EMBL/GenBank/DDBJ databases">
        <title>Deep-cultivation of Planctomycetes and their phenomic and genomic characterization uncovers novel biology.</title>
        <authorList>
            <person name="Wiegand S."/>
            <person name="Jogler M."/>
            <person name="Boedeker C."/>
            <person name="Pinto D."/>
            <person name="Vollmers J."/>
            <person name="Rivas-Marin E."/>
            <person name="Kohn T."/>
            <person name="Peeters S.H."/>
            <person name="Heuer A."/>
            <person name="Rast P."/>
            <person name="Oberbeckmann S."/>
            <person name="Bunk B."/>
            <person name="Jeske O."/>
            <person name="Meyerdierks A."/>
            <person name="Storesund J.E."/>
            <person name="Kallscheuer N."/>
            <person name="Luecker S."/>
            <person name="Lage O.M."/>
            <person name="Pohl T."/>
            <person name="Merkel B.J."/>
            <person name="Hornburger P."/>
            <person name="Mueller R.-W."/>
            <person name="Bruemmer F."/>
            <person name="Labrenz M."/>
            <person name="Spormann A.M."/>
            <person name="Op den Camp H."/>
            <person name="Overmann J."/>
            <person name="Amann R."/>
            <person name="Jetten M.S.M."/>
            <person name="Mascher T."/>
            <person name="Medema M.H."/>
            <person name="Devos D.P."/>
            <person name="Kaster A.-K."/>
            <person name="Ovreas L."/>
            <person name="Rohde M."/>
            <person name="Galperin M.Y."/>
            <person name="Jogler C."/>
        </authorList>
    </citation>
    <scope>NUCLEOTIDE SEQUENCE [LARGE SCALE GENOMIC DNA]</scope>
    <source>
        <strain evidence="2 3">Pan153</strain>
    </source>
</reference>
<protein>
    <submittedName>
        <fullName evidence="2">Uncharacterized protein</fullName>
    </submittedName>
</protein>
<keyword evidence="1" id="KW-0812">Transmembrane</keyword>
<evidence type="ECO:0000313" key="2">
    <source>
        <dbReference type="EMBL" id="QDV17325.1"/>
    </source>
</evidence>
<evidence type="ECO:0000256" key="1">
    <source>
        <dbReference type="SAM" id="Phobius"/>
    </source>
</evidence>
<dbReference type="Proteomes" id="UP000320839">
    <property type="component" value="Chromosome"/>
</dbReference>
<organism evidence="2 3">
    <name type="scientific">Gimesia panareensis</name>
    <dbReference type="NCBI Taxonomy" id="2527978"/>
    <lineage>
        <taxon>Bacteria</taxon>
        <taxon>Pseudomonadati</taxon>
        <taxon>Planctomycetota</taxon>
        <taxon>Planctomycetia</taxon>
        <taxon>Planctomycetales</taxon>
        <taxon>Planctomycetaceae</taxon>
        <taxon>Gimesia</taxon>
    </lineage>
</organism>
<proteinExistence type="predicted"/>
<dbReference type="RefSeq" id="WP_197995034.1">
    <property type="nucleotide sequence ID" value="NZ_CP036317.1"/>
</dbReference>
<gene>
    <name evidence="2" type="ORF">Pan153_19600</name>
</gene>
<dbReference type="EMBL" id="CP036317">
    <property type="protein sequence ID" value="QDV17325.1"/>
    <property type="molecule type" value="Genomic_DNA"/>
</dbReference>
<keyword evidence="1" id="KW-0472">Membrane</keyword>
<accession>A0A518FM17</accession>
<sequence>MRVHWKRLCGSTLIALVVWICCIGLSALLGARLSYYTGKADEIPKWNG</sequence>
<dbReference type="AlphaFoldDB" id="A0A518FM17"/>
<evidence type="ECO:0000313" key="3">
    <source>
        <dbReference type="Proteomes" id="UP000320839"/>
    </source>
</evidence>
<name>A0A518FM17_9PLAN</name>